<dbReference type="CDD" id="cd00211">
    <property type="entry name" value="PTS_IIA_fru"/>
    <property type="match status" value="1"/>
</dbReference>
<evidence type="ECO:0000256" key="8">
    <source>
        <dbReference type="ARBA" id="ARBA00037387"/>
    </source>
</evidence>
<accession>A0A1M4Z1B3</accession>
<dbReference type="Proteomes" id="UP000184251">
    <property type="component" value="Unassembled WGS sequence"/>
</dbReference>
<keyword evidence="2" id="KW-0813">Transport</keyword>
<dbReference type="STRING" id="1120975.SAMN02746064_01913"/>
<evidence type="ECO:0000256" key="1">
    <source>
        <dbReference type="ARBA" id="ARBA00004496"/>
    </source>
</evidence>
<evidence type="ECO:0000256" key="3">
    <source>
        <dbReference type="ARBA" id="ARBA00022490"/>
    </source>
</evidence>
<dbReference type="GO" id="GO:0005737">
    <property type="term" value="C:cytoplasm"/>
    <property type="evidence" value="ECO:0007669"/>
    <property type="project" value="UniProtKB-SubCell"/>
</dbReference>
<dbReference type="PANTHER" id="PTHR36203">
    <property type="entry name" value="ASCORBATE-SPECIFIC PTS SYSTEM EIIA COMPONENT"/>
    <property type="match status" value="1"/>
</dbReference>
<dbReference type="GO" id="GO:0016301">
    <property type="term" value="F:kinase activity"/>
    <property type="evidence" value="ECO:0007669"/>
    <property type="project" value="UniProtKB-KW"/>
</dbReference>
<evidence type="ECO:0000256" key="10">
    <source>
        <dbReference type="ARBA" id="ARBA00042072"/>
    </source>
</evidence>
<evidence type="ECO:0000313" key="13">
    <source>
        <dbReference type="Proteomes" id="UP000184251"/>
    </source>
</evidence>
<keyword evidence="7" id="KW-0418">Kinase</keyword>
<organism evidence="12 13">
    <name type="scientific">Alkalibacter saccharofermentans DSM 14828</name>
    <dbReference type="NCBI Taxonomy" id="1120975"/>
    <lineage>
        <taxon>Bacteria</taxon>
        <taxon>Bacillati</taxon>
        <taxon>Bacillota</taxon>
        <taxon>Clostridia</taxon>
        <taxon>Eubacteriales</taxon>
        <taxon>Eubacteriaceae</taxon>
        <taxon>Alkalibacter</taxon>
    </lineage>
</organism>
<keyword evidence="5" id="KW-0808">Transferase</keyword>
<dbReference type="Pfam" id="PF00359">
    <property type="entry name" value="PTS_EIIA_2"/>
    <property type="match status" value="1"/>
</dbReference>
<feature type="domain" description="PTS EIIA type-2" evidence="11">
    <location>
        <begin position="3"/>
        <end position="144"/>
    </location>
</feature>
<evidence type="ECO:0000256" key="6">
    <source>
        <dbReference type="ARBA" id="ARBA00022683"/>
    </source>
</evidence>
<comment type="function">
    <text evidence="8">The phosphoenolpyruvate-dependent sugar phosphotransferase system (sugar PTS), a major carbohydrate active transport system, catalyzes the phosphorylation of incoming sugar substrates concomitantly with their translocation across the cell membrane. The enzyme II UlaABC PTS system is involved in ascorbate transport.</text>
</comment>
<gene>
    <name evidence="12" type="ORF">SAMN02746064_01913</name>
</gene>
<evidence type="ECO:0000259" key="11">
    <source>
        <dbReference type="PROSITE" id="PS51094"/>
    </source>
</evidence>
<evidence type="ECO:0000313" key="12">
    <source>
        <dbReference type="EMBL" id="SHF11851.1"/>
    </source>
</evidence>
<dbReference type="EMBL" id="FQTU01000015">
    <property type="protein sequence ID" value="SHF11851.1"/>
    <property type="molecule type" value="Genomic_DNA"/>
</dbReference>
<comment type="subcellular location">
    <subcellularLocation>
        <location evidence="1">Cytoplasm</location>
    </subcellularLocation>
</comment>
<keyword evidence="13" id="KW-1185">Reference proteome</keyword>
<protein>
    <recommendedName>
        <fullName evidence="9">Ascorbate-specific PTS system EIIA component</fullName>
    </recommendedName>
    <alternativeName>
        <fullName evidence="10">Ascorbate-specific phosphotransferase enzyme IIA component</fullName>
    </alternativeName>
</protein>
<dbReference type="GO" id="GO:0009401">
    <property type="term" value="P:phosphoenolpyruvate-dependent sugar phosphotransferase system"/>
    <property type="evidence" value="ECO:0007669"/>
    <property type="project" value="UniProtKB-KW"/>
</dbReference>
<reference evidence="12 13" key="1">
    <citation type="submission" date="2016-11" db="EMBL/GenBank/DDBJ databases">
        <authorList>
            <person name="Jaros S."/>
            <person name="Januszkiewicz K."/>
            <person name="Wedrychowicz H."/>
        </authorList>
    </citation>
    <scope>NUCLEOTIDE SEQUENCE [LARGE SCALE GENOMIC DNA]</scope>
    <source>
        <strain evidence="12 13">DSM 14828</strain>
    </source>
</reference>
<evidence type="ECO:0000256" key="2">
    <source>
        <dbReference type="ARBA" id="ARBA00022448"/>
    </source>
</evidence>
<proteinExistence type="predicted"/>
<keyword evidence="6" id="KW-0598">Phosphotransferase system</keyword>
<evidence type="ECO:0000256" key="7">
    <source>
        <dbReference type="ARBA" id="ARBA00022777"/>
    </source>
</evidence>
<dbReference type="PROSITE" id="PS51094">
    <property type="entry name" value="PTS_EIIA_TYPE_2"/>
    <property type="match status" value="1"/>
</dbReference>
<dbReference type="Gene3D" id="3.40.930.10">
    <property type="entry name" value="Mannitol-specific EII, Chain A"/>
    <property type="match status" value="1"/>
</dbReference>
<name>A0A1M4Z1B3_9FIRM</name>
<evidence type="ECO:0000256" key="4">
    <source>
        <dbReference type="ARBA" id="ARBA00022553"/>
    </source>
</evidence>
<keyword evidence="3" id="KW-0963">Cytoplasm</keyword>
<keyword evidence="4" id="KW-0597">Phosphoprotein</keyword>
<dbReference type="OrthoDB" id="369398at2"/>
<dbReference type="RefSeq" id="WP_073271419.1">
    <property type="nucleotide sequence ID" value="NZ_FQTU01000015.1"/>
</dbReference>
<dbReference type="InterPro" id="IPR051351">
    <property type="entry name" value="Ascorbate-PTS_EIIA_comp"/>
</dbReference>
<dbReference type="InterPro" id="IPR002178">
    <property type="entry name" value="PTS_EIIA_type-2_dom"/>
</dbReference>
<dbReference type="PANTHER" id="PTHR36203:SF1">
    <property type="entry name" value="ASCORBATE-SPECIFIC PTS SYSTEM EIIA COMPONENT"/>
    <property type="match status" value="1"/>
</dbReference>
<dbReference type="InterPro" id="IPR016152">
    <property type="entry name" value="PTrfase/Anion_transptr"/>
</dbReference>
<sequence>MVLEMLKENIMFVDEVDSWEEAIKKSCEPLLDNGCISLSYVDAIIENVKTNGSYFVILPEIALPHARHEHGAIKKGVSCTVLNKRVMFPNDKPVKVLIAISSDGDDGHLEMLSEIGSVLMEDELVEKLKNATTVQEVSSIFSNNKF</sequence>
<dbReference type="SUPFAM" id="SSF55804">
    <property type="entry name" value="Phoshotransferase/anion transport protein"/>
    <property type="match status" value="1"/>
</dbReference>
<dbReference type="AlphaFoldDB" id="A0A1M4Z1B3"/>
<evidence type="ECO:0000256" key="5">
    <source>
        <dbReference type="ARBA" id="ARBA00022679"/>
    </source>
</evidence>
<evidence type="ECO:0000256" key="9">
    <source>
        <dbReference type="ARBA" id="ARBA00041175"/>
    </source>
</evidence>